<dbReference type="GO" id="GO:0000105">
    <property type="term" value="P:L-histidine biosynthetic process"/>
    <property type="evidence" value="ECO:0007669"/>
    <property type="project" value="UniProtKB-UniRule"/>
</dbReference>
<dbReference type="PANTHER" id="PTHR43643:SF3">
    <property type="entry name" value="HISTIDINOL-PHOSPHATE AMINOTRANSFERASE"/>
    <property type="match status" value="1"/>
</dbReference>
<evidence type="ECO:0000313" key="11">
    <source>
        <dbReference type="EMBL" id="BAI81549.1"/>
    </source>
</evidence>
<comment type="subunit">
    <text evidence="4 9">Homodimer.</text>
</comment>
<keyword evidence="9" id="KW-0368">Histidine biosynthesis</keyword>
<dbReference type="HAMAP" id="MF_01023">
    <property type="entry name" value="HisC_aminotrans_2"/>
    <property type="match status" value="1"/>
</dbReference>
<dbReference type="Pfam" id="PF00155">
    <property type="entry name" value="Aminotran_1_2"/>
    <property type="match status" value="1"/>
</dbReference>
<dbReference type="UniPathway" id="UPA00031">
    <property type="reaction ID" value="UER00012"/>
</dbReference>
<dbReference type="OrthoDB" id="9813612at2"/>
<evidence type="ECO:0000256" key="4">
    <source>
        <dbReference type="ARBA" id="ARBA00011738"/>
    </source>
</evidence>
<dbReference type="InterPro" id="IPR001917">
    <property type="entry name" value="Aminotrans_II_pyridoxalP_BS"/>
</dbReference>
<dbReference type="InterPro" id="IPR015424">
    <property type="entry name" value="PyrdxlP-dep_Trfase"/>
</dbReference>
<dbReference type="eggNOG" id="COG0079">
    <property type="taxonomic scope" value="Bacteria"/>
</dbReference>
<accession>D3PA09</accession>
<dbReference type="GO" id="GO:0004400">
    <property type="term" value="F:histidinol-phosphate transaminase activity"/>
    <property type="evidence" value="ECO:0007669"/>
    <property type="project" value="UniProtKB-UniRule"/>
</dbReference>
<dbReference type="NCBIfam" id="TIGR01141">
    <property type="entry name" value="hisC"/>
    <property type="match status" value="1"/>
</dbReference>
<keyword evidence="9" id="KW-0028">Amino-acid biosynthesis</keyword>
<dbReference type="PANTHER" id="PTHR43643">
    <property type="entry name" value="HISTIDINOL-PHOSPHATE AMINOTRANSFERASE 2"/>
    <property type="match status" value="1"/>
</dbReference>
<evidence type="ECO:0000256" key="3">
    <source>
        <dbReference type="ARBA" id="ARBA00007970"/>
    </source>
</evidence>
<dbReference type="RefSeq" id="WP_013008794.1">
    <property type="nucleotide sequence ID" value="NC_013939.1"/>
</dbReference>
<keyword evidence="6 9" id="KW-0808">Transferase</keyword>
<evidence type="ECO:0000256" key="6">
    <source>
        <dbReference type="ARBA" id="ARBA00022679"/>
    </source>
</evidence>
<reference evidence="11 12" key="1">
    <citation type="journal article" date="2010" name="DNA Res.">
        <title>Bacterial lifestyle in a deep-sea hydrothermal vent chimney revealed by the genome sequence of the thermophilic bacterium Deferribacter desulfuricans SSM1.</title>
        <authorList>
            <person name="Takaki Y."/>
            <person name="Shimamura S."/>
            <person name="Nakagawa S."/>
            <person name="Fukuhara Y."/>
            <person name="Horikawa H."/>
            <person name="Ankai A."/>
            <person name="Harada T."/>
            <person name="Hosoyama A."/>
            <person name="Oguchi A."/>
            <person name="Fukui S."/>
            <person name="Fujita N."/>
            <person name="Takami H."/>
            <person name="Takai K."/>
        </authorList>
    </citation>
    <scope>NUCLEOTIDE SEQUENCE [LARGE SCALE GENOMIC DNA]</scope>
    <source>
        <strain evidence="12">DSM 14783 / JCM 11476 / NBRC 101012 / SSM1</strain>
    </source>
</reference>
<dbReference type="InterPro" id="IPR005861">
    <property type="entry name" value="HisP_aminotrans"/>
</dbReference>
<proteinExistence type="inferred from homology"/>
<dbReference type="EC" id="2.6.1.9" evidence="9"/>
<dbReference type="HOGENOM" id="CLU_017584_3_3_0"/>
<comment type="pathway">
    <text evidence="2 9">Amino-acid biosynthesis; L-histidine biosynthesis; L-histidine from 5-phospho-alpha-D-ribose 1-diphosphate: step 7/9.</text>
</comment>
<dbReference type="Gene3D" id="3.90.1150.10">
    <property type="entry name" value="Aspartate Aminotransferase, domain 1"/>
    <property type="match status" value="1"/>
</dbReference>
<dbReference type="SUPFAM" id="SSF53383">
    <property type="entry name" value="PLP-dependent transferases"/>
    <property type="match status" value="1"/>
</dbReference>
<dbReference type="PROSITE" id="PS00599">
    <property type="entry name" value="AA_TRANSFER_CLASS_2"/>
    <property type="match status" value="1"/>
</dbReference>
<comment type="cofactor">
    <cofactor evidence="1 9">
        <name>pyridoxal 5'-phosphate</name>
        <dbReference type="ChEBI" id="CHEBI:597326"/>
    </cofactor>
</comment>
<evidence type="ECO:0000256" key="7">
    <source>
        <dbReference type="ARBA" id="ARBA00022898"/>
    </source>
</evidence>
<evidence type="ECO:0000256" key="9">
    <source>
        <dbReference type="HAMAP-Rule" id="MF_01023"/>
    </source>
</evidence>
<dbReference type="EMBL" id="AP011529">
    <property type="protein sequence ID" value="BAI81549.1"/>
    <property type="molecule type" value="Genomic_DNA"/>
</dbReference>
<evidence type="ECO:0000259" key="10">
    <source>
        <dbReference type="Pfam" id="PF00155"/>
    </source>
</evidence>
<evidence type="ECO:0000256" key="8">
    <source>
        <dbReference type="ARBA" id="ARBA00047481"/>
    </source>
</evidence>
<dbReference type="Gene3D" id="3.40.640.10">
    <property type="entry name" value="Type I PLP-dependent aspartate aminotransferase-like (Major domain)"/>
    <property type="match status" value="1"/>
</dbReference>
<dbReference type="InterPro" id="IPR050106">
    <property type="entry name" value="HistidinolP_aminotransfase"/>
</dbReference>
<gene>
    <name evidence="9 11" type="primary">hisC</name>
    <name evidence="11" type="ordered locus">DEFDS_2101</name>
</gene>
<dbReference type="KEGG" id="ddf:DEFDS_2101"/>
<dbReference type="InterPro" id="IPR015422">
    <property type="entry name" value="PyrdxlP-dep_Trfase_small"/>
</dbReference>
<dbReference type="AlphaFoldDB" id="D3PA09"/>
<dbReference type="InterPro" id="IPR015421">
    <property type="entry name" value="PyrdxlP-dep_Trfase_major"/>
</dbReference>
<dbReference type="STRING" id="639282.DEFDS_2101"/>
<evidence type="ECO:0000256" key="2">
    <source>
        <dbReference type="ARBA" id="ARBA00005011"/>
    </source>
</evidence>
<keyword evidence="12" id="KW-1185">Reference proteome</keyword>
<comment type="catalytic activity">
    <reaction evidence="8 9">
        <text>L-histidinol phosphate + 2-oxoglutarate = 3-(imidazol-4-yl)-2-oxopropyl phosphate + L-glutamate</text>
        <dbReference type="Rhea" id="RHEA:23744"/>
        <dbReference type="ChEBI" id="CHEBI:16810"/>
        <dbReference type="ChEBI" id="CHEBI:29985"/>
        <dbReference type="ChEBI" id="CHEBI:57766"/>
        <dbReference type="ChEBI" id="CHEBI:57980"/>
        <dbReference type="EC" id="2.6.1.9"/>
    </reaction>
</comment>
<name>D3PA09_DEFDS</name>
<protein>
    <recommendedName>
        <fullName evidence="9">Histidinol-phosphate aminotransferase</fullName>
        <ecNumber evidence="9">2.6.1.9</ecNumber>
    </recommendedName>
    <alternativeName>
        <fullName evidence="9">Imidazole acetol-phosphate transaminase</fullName>
    </alternativeName>
</protein>
<sequence>MIDFEKLAGENIASLIPYQPGKPVKELERELGIKKAIKLASNENPLGIPPKSKEALMNFLDELNRYPLGDCYYLREKLSKKLNVAQNELLFGTGSNEIIELLIRTFVKPGENVVSFAPSFSVYGIIAQANNSFCKWVETDKDFIVNFDKILENIDEKTRLVFLANPNNPTGTYFSEEQLVSFLDKVREDILVILDEAYYEFVDAADYPNSLKLMKKYPNLFSMRTFSKAYGLAGLRIGYIIGNSKALDMLNRVRQPFNVNMAAQVAAIAALDDHDFLRKVIKNNRDGKLYLYKEFQRLGLKYYETQANFILVDVGDGNRVFNELLHKGVIVRFLGPKLAPFIRVSIGLPDENKVFIKKLEEVIGG</sequence>
<feature type="modified residue" description="N6-(pyridoxal phosphate)lysine" evidence="9">
    <location>
        <position position="228"/>
    </location>
</feature>
<evidence type="ECO:0000256" key="1">
    <source>
        <dbReference type="ARBA" id="ARBA00001933"/>
    </source>
</evidence>
<evidence type="ECO:0000313" key="12">
    <source>
        <dbReference type="Proteomes" id="UP000001520"/>
    </source>
</evidence>
<dbReference type="GO" id="GO:0030170">
    <property type="term" value="F:pyridoxal phosphate binding"/>
    <property type="evidence" value="ECO:0007669"/>
    <property type="project" value="InterPro"/>
</dbReference>
<dbReference type="InterPro" id="IPR004839">
    <property type="entry name" value="Aminotransferase_I/II_large"/>
</dbReference>
<feature type="domain" description="Aminotransferase class I/classII large" evidence="10">
    <location>
        <begin position="35"/>
        <end position="352"/>
    </location>
</feature>
<keyword evidence="5 9" id="KW-0032">Aminotransferase</keyword>
<keyword evidence="7 9" id="KW-0663">Pyridoxal phosphate</keyword>
<dbReference type="CDD" id="cd00609">
    <property type="entry name" value="AAT_like"/>
    <property type="match status" value="1"/>
</dbReference>
<organism evidence="11 12">
    <name type="scientific">Deferribacter desulfuricans (strain DSM 14783 / JCM 11476 / NBRC 101012 / SSM1)</name>
    <dbReference type="NCBI Taxonomy" id="639282"/>
    <lineage>
        <taxon>Bacteria</taxon>
        <taxon>Pseudomonadati</taxon>
        <taxon>Deferribacterota</taxon>
        <taxon>Deferribacteres</taxon>
        <taxon>Deferribacterales</taxon>
        <taxon>Deferribacteraceae</taxon>
        <taxon>Deferribacter</taxon>
    </lineage>
</organism>
<dbReference type="Proteomes" id="UP000001520">
    <property type="component" value="Chromosome"/>
</dbReference>
<evidence type="ECO:0000256" key="5">
    <source>
        <dbReference type="ARBA" id="ARBA00022576"/>
    </source>
</evidence>
<comment type="similarity">
    <text evidence="3 9">Belongs to the class-II pyridoxal-phosphate-dependent aminotransferase family. Histidinol-phosphate aminotransferase subfamily.</text>
</comment>